<feature type="domain" description="3-hydroxyacyl-CoA dehydrogenase C-terminal" evidence="4">
    <location>
        <begin position="209"/>
        <end position="306"/>
    </location>
</feature>
<dbReference type="Pfam" id="PF00725">
    <property type="entry name" value="3HCDH"/>
    <property type="match status" value="2"/>
</dbReference>
<dbReference type="InterPro" id="IPR013328">
    <property type="entry name" value="6PGD_dom2"/>
</dbReference>
<dbReference type="SUPFAM" id="SSF48179">
    <property type="entry name" value="6-phosphogluconate dehydrogenase C-terminal domain-like"/>
    <property type="match status" value="2"/>
</dbReference>
<dbReference type="NCBIfam" id="NF006124">
    <property type="entry name" value="PRK08268.1"/>
    <property type="match status" value="1"/>
</dbReference>
<evidence type="ECO:0000259" key="4">
    <source>
        <dbReference type="Pfam" id="PF00725"/>
    </source>
</evidence>
<keyword evidence="3 6" id="KW-0560">Oxidoreductase</keyword>
<evidence type="ECO:0000256" key="2">
    <source>
        <dbReference type="ARBA" id="ARBA00009463"/>
    </source>
</evidence>
<keyword evidence="7" id="KW-1185">Reference proteome</keyword>
<dbReference type="GO" id="GO:0070403">
    <property type="term" value="F:NAD+ binding"/>
    <property type="evidence" value="ECO:0007669"/>
    <property type="project" value="InterPro"/>
</dbReference>
<name>A0A841B0I4_9PSEU</name>
<dbReference type="AlphaFoldDB" id="A0A841B0I4"/>
<evidence type="ECO:0000313" key="6">
    <source>
        <dbReference type="EMBL" id="MBB5853626.1"/>
    </source>
</evidence>
<dbReference type="InterPro" id="IPR008927">
    <property type="entry name" value="6-PGluconate_DH-like_C_sf"/>
</dbReference>
<dbReference type="Pfam" id="PF02737">
    <property type="entry name" value="3HCDH_N"/>
    <property type="match status" value="1"/>
</dbReference>
<proteinExistence type="inferred from homology"/>
<dbReference type="PANTHER" id="PTHR48075:SF5">
    <property type="entry name" value="3-HYDROXYBUTYRYL-COA DEHYDROGENASE"/>
    <property type="match status" value="1"/>
</dbReference>
<dbReference type="Proteomes" id="UP000580861">
    <property type="component" value="Unassembled WGS sequence"/>
</dbReference>
<evidence type="ECO:0000313" key="7">
    <source>
        <dbReference type="Proteomes" id="UP000580861"/>
    </source>
</evidence>
<evidence type="ECO:0000256" key="3">
    <source>
        <dbReference type="ARBA" id="ARBA00023002"/>
    </source>
</evidence>
<reference evidence="6 7" key="1">
    <citation type="submission" date="2020-08" db="EMBL/GenBank/DDBJ databases">
        <title>Sequencing the genomes of 1000 actinobacteria strains.</title>
        <authorList>
            <person name="Klenk H.-P."/>
        </authorList>
    </citation>
    <scope>NUCLEOTIDE SEQUENCE [LARGE SCALE GENOMIC DNA]</scope>
    <source>
        <strain evidence="6 7">DSM 45272</strain>
    </source>
</reference>
<dbReference type="InterPro" id="IPR006108">
    <property type="entry name" value="3HC_DH_C"/>
</dbReference>
<dbReference type="Gene3D" id="1.10.1040.10">
    <property type="entry name" value="N-(1-d-carboxylethyl)-l-norvaline Dehydrogenase, domain 2"/>
    <property type="match status" value="2"/>
</dbReference>
<comment type="pathway">
    <text evidence="1">Lipid metabolism; butanoate metabolism.</text>
</comment>
<sequence length="524" mass="55008">MAANVTPRTTSRERRLAVEKWAEQVGRIRVIGTGVMGRGIVQLAVTAGLEVELADARPDAVGEAIDHVGAMLGKLASKGKISEEAAASAKGRLIAADGPLAPADGVDLVIEAVREDLEIKRALFAELELICGPDTVFATNTSSLSVTEIGAALTDPGRLLGLHFFNPVPLMRLVEIVPGARTADWLPPAMTELVRNWGHEPVLARDAPGFLVNHAGRGLGTEALQILSEGIASPAEVDRVARDVLGLKLGPFELLDLTGLDVSHAVLESIWSGFHSEPRLRPSWQTRPRVAAGLFGRKNGEGFYRYVDGAQQVDPEPSAPEAPTTPVWVDDERLGTLLSAAGIQVVHSAYPDTVLIVSPIGSSTVDTALAAGLPAERVVGVDPLGGYGKRLTLSVHPALDPAAGRTAWGALAATGLPVTVVRDGPAPIAQRLLASIVNTACFIAGQRLATPEDIDTAVRLGLGYPRGPLTWGDEAGADLVLRVLRGLVASTGDQRYRPSGWLTERVALGLPLTSTGTSPADLLN</sequence>
<dbReference type="GO" id="GO:0006631">
    <property type="term" value="P:fatty acid metabolic process"/>
    <property type="evidence" value="ECO:0007669"/>
    <property type="project" value="InterPro"/>
</dbReference>
<evidence type="ECO:0000256" key="1">
    <source>
        <dbReference type="ARBA" id="ARBA00005086"/>
    </source>
</evidence>
<dbReference type="InterPro" id="IPR036291">
    <property type="entry name" value="NAD(P)-bd_dom_sf"/>
</dbReference>
<evidence type="ECO:0000259" key="5">
    <source>
        <dbReference type="Pfam" id="PF02737"/>
    </source>
</evidence>
<feature type="domain" description="3-hydroxyacyl-CoA dehydrogenase C-terminal" evidence="4">
    <location>
        <begin position="428"/>
        <end position="511"/>
    </location>
</feature>
<dbReference type="InterPro" id="IPR006176">
    <property type="entry name" value="3-OHacyl-CoA_DH_NAD-bd"/>
</dbReference>
<dbReference type="SUPFAM" id="SSF51735">
    <property type="entry name" value="NAD(P)-binding Rossmann-fold domains"/>
    <property type="match status" value="1"/>
</dbReference>
<comment type="similarity">
    <text evidence="2">Belongs to the 3-hydroxyacyl-CoA dehydrogenase family.</text>
</comment>
<dbReference type="Gene3D" id="3.40.50.720">
    <property type="entry name" value="NAD(P)-binding Rossmann-like Domain"/>
    <property type="match status" value="1"/>
</dbReference>
<dbReference type="GO" id="GO:0008691">
    <property type="term" value="F:3-hydroxybutyryl-CoA dehydrogenase activity"/>
    <property type="evidence" value="ECO:0007669"/>
    <property type="project" value="UniProtKB-EC"/>
</dbReference>
<dbReference type="PANTHER" id="PTHR48075">
    <property type="entry name" value="3-HYDROXYACYL-COA DEHYDROGENASE FAMILY PROTEIN"/>
    <property type="match status" value="1"/>
</dbReference>
<dbReference type="EC" id="1.1.1.157" evidence="6"/>
<comment type="caution">
    <text evidence="6">The sequence shown here is derived from an EMBL/GenBank/DDBJ whole genome shotgun (WGS) entry which is preliminary data.</text>
</comment>
<accession>A0A841B0I4</accession>
<gene>
    <name evidence="6" type="ORF">HDA45_003713</name>
</gene>
<organism evidence="6 7">
    <name type="scientific">Amycolatopsis umgeniensis</name>
    <dbReference type="NCBI Taxonomy" id="336628"/>
    <lineage>
        <taxon>Bacteria</taxon>
        <taxon>Bacillati</taxon>
        <taxon>Actinomycetota</taxon>
        <taxon>Actinomycetes</taxon>
        <taxon>Pseudonocardiales</taxon>
        <taxon>Pseudonocardiaceae</taxon>
        <taxon>Amycolatopsis</taxon>
    </lineage>
</organism>
<feature type="domain" description="3-hydroxyacyl-CoA dehydrogenase NAD binding" evidence="5">
    <location>
        <begin position="28"/>
        <end position="206"/>
    </location>
</feature>
<dbReference type="EMBL" id="JACHMX010000001">
    <property type="protein sequence ID" value="MBB5853626.1"/>
    <property type="molecule type" value="Genomic_DNA"/>
</dbReference>
<protein>
    <submittedName>
        <fullName evidence="6">3-hydroxybutyryl-CoA dehydrogenase</fullName>
        <ecNumber evidence="6">1.1.1.157</ecNumber>
    </submittedName>
</protein>